<gene>
    <name evidence="1" type="ORF">N7541_011809</name>
</gene>
<organism evidence="1 2">
    <name type="scientific">Penicillium brevicompactum</name>
    <dbReference type="NCBI Taxonomy" id="5074"/>
    <lineage>
        <taxon>Eukaryota</taxon>
        <taxon>Fungi</taxon>
        <taxon>Dikarya</taxon>
        <taxon>Ascomycota</taxon>
        <taxon>Pezizomycotina</taxon>
        <taxon>Eurotiomycetes</taxon>
        <taxon>Eurotiomycetidae</taxon>
        <taxon>Eurotiales</taxon>
        <taxon>Aspergillaceae</taxon>
        <taxon>Penicillium</taxon>
    </lineage>
</organism>
<proteinExistence type="predicted"/>
<dbReference type="Gene3D" id="2.130.10.10">
    <property type="entry name" value="YVTN repeat-like/Quinoprotein amine dehydrogenase"/>
    <property type="match status" value="2"/>
</dbReference>
<keyword evidence="2" id="KW-1185">Reference proteome</keyword>
<name>A0A9W9QSK9_PENBR</name>
<dbReference type="EMBL" id="JAPZBR010000008">
    <property type="protein sequence ID" value="KAJ5342685.1"/>
    <property type="molecule type" value="Genomic_DNA"/>
</dbReference>
<dbReference type="Proteomes" id="UP001148299">
    <property type="component" value="Unassembled WGS sequence"/>
</dbReference>
<reference evidence="1" key="2">
    <citation type="journal article" date="2023" name="IMA Fungus">
        <title>Comparative genomic study of the Penicillium genus elucidates a diverse pangenome and 15 lateral gene transfer events.</title>
        <authorList>
            <person name="Petersen C."/>
            <person name="Sorensen T."/>
            <person name="Nielsen M.R."/>
            <person name="Sondergaard T.E."/>
            <person name="Sorensen J.L."/>
            <person name="Fitzpatrick D.A."/>
            <person name="Frisvad J.C."/>
            <person name="Nielsen K.L."/>
        </authorList>
    </citation>
    <scope>NUCLEOTIDE SEQUENCE</scope>
    <source>
        <strain evidence="1">IBT 35675</strain>
    </source>
</reference>
<evidence type="ECO:0008006" key="3">
    <source>
        <dbReference type="Google" id="ProtNLM"/>
    </source>
</evidence>
<accession>A0A9W9QSK9</accession>
<dbReference type="InterPro" id="IPR036322">
    <property type="entry name" value="WD40_repeat_dom_sf"/>
</dbReference>
<dbReference type="InterPro" id="IPR015943">
    <property type="entry name" value="WD40/YVTN_repeat-like_dom_sf"/>
</dbReference>
<evidence type="ECO:0000313" key="2">
    <source>
        <dbReference type="Proteomes" id="UP001148299"/>
    </source>
</evidence>
<evidence type="ECO:0000313" key="1">
    <source>
        <dbReference type="EMBL" id="KAJ5342685.1"/>
    </source>
</evidence>
<dbReference type="PROSITE" id="PS50896">
    <property type="entry name" value="LISH"/>
    <property type="match status" value="1"/>
</dbReference>
<protein>
    <recommendedName>
        <fullName evidence="3">LisH domain-containing protein</fullName>
    </recommendedName>
</protein>
<dbReference type="InterPro" id="IPR006594">
    <property type="entry name" value="LisH"/>
</dbReference>
<reference evidence="1" key="1">
    <citation type="submission" date="2022-12" db="EMBL/GenBank/DDBJ databases">
        <authorList>
            <person name="Petersen C."/>
        </authorList>
    </citation>
    <scope>NUCLEOTIDE SEQUENCE</scope>
    <source>
        <strain evidence="1">IBT 35675</strain>
    </source>
</reference>
<dbReference type="SUPFAM" id="SSF50978">
    <property type="entry name" value="WD40 repeat-like"/>
    <property type="match status" value="1"/>
</dbReference>
<comment type="caution">
    <text evidence="1">The sequence shown here is derived from an EMBL/GenBank/DDBJ whole genome shotgun (WGS) entry which is preliminary data.</text>
</comment>
<sequence length="484" mass="52669">MAPSATIDTLTSALVARFLRNYGFSETLEAFIGEAGLASDVGQGPDGINDWTIQSLLEEKKTYDQTANFERYGQDKEQSGLWSEPAPSKPVVLDTKTSANPLAVSVQQWQNPRGGDDEDDVGRSYIVSTGSDKQVHLLNTEKGNTLISSLPSVSDSPVLSFVSILQGRYILMTNMSGKLLLQHGPRTLDSRKDHAKYAVKVVTYQDKTDPSKWWVATAGWDATVLLYCLNIQESNASSLKIGNPVARIKLVSNPESILFVSHVDTNELLLLVSRRDSTSIHYYEVEAADAPADEAPREARLLGQQNLAPHSNTWVAFSPAHMALSPNDPGLLAVATSTMPHMKVMIVRLLFPSAKIETDSSTTVDQITQASQAMASLAIQNREDAAILVQANTFASQTAYSTPQLAWRPDGSGVWVNGEDGVVRGVETKTGKVVALLKGGHEPGCKIRTVWSGYVDVLQEGGNSVREEWVISGAFDKRVVVWKV</sequence>
<dbReference type="AlphaFoldDB" id="A0A9W9QSK9"/>